<dbReference type="SMART" id="SM00409">
    <property type="entry name" value="IG"/>
    <property type="match status" value="1"/>
</dbReference>
<dbReference type="CDD" id="cd00054">
    <property type="entry name" value="EGF_CA"/>
    <property type="match status" value="1"/>
</dbReference>
<feature type="region of interest" description="Disordered" evidence="17">
    <location>
        <begin position="301"/>
        <end position="321"/>
    </location>
</feature>
<dbReference type="InterPro" id="IPR018250">
    <property type="entry name" value="NRG1"/>
</dbReference>
<dbReference type="PROSITE" id="PS01186">
    <property type="entry name" value="EGF_2"/>
    <property type="match status" value="1"/>
</dbReference>
<dbReference type="InterPro" id="IPR003598">
    <property type="entry name" value="Ig_sub2"/>
</dbReference>
<dbReference type="Pfam" id="PF07679">
    <property type="entry name" value="I-set"/>
    <property type="match status" value="1"/>
</dbReference>
<keyword evidence="11 16" id="KW-1015">Disulfide bond</keyword>
<evidence type="ECO:0000259" key="19">
    <source>
        <dbReference type="PROSITE" id="PS50026"/>
    </source>
</evidence>
<dbReference type="InterPro" id="IPR040180">
    <property type="entry name" value="Neuregulin"/>
</dbReference>
<evidence type="ECO:0000313" key="22">
    <source>
        <dbReference type="Proteomes" id="UP000550707"/>
    </source>
</evidence>
<keyword evidence="13" id="KW-0393">Immunoglobulin domain</keyword>
<evidence type="ECO:0000256" key="13">
    <source>
        <dbReference type="ARBA" id="ARBA00023319"/>
    </source>
</evidence>
<dbReference type="GO" id="GO:0008083">
    <property type="term" value="F:growth factor activity"/>
    <property type="evidence" value="ECO:0007669"/>
    <property type="project" value="UniProtKB-KW"/>
</dbReference>
<reference evidence="21 22" key="1">
    <citation type="journal article" date="2020" name="Nature">
        <title>Six reference-quality genomes reveal evolution of bat adaptations.</title>
        <authorList>
            <person name="Jebb D."/>
            <person name="Huang Z."/>
            <person name="Pippel M."/>
            <person name="Hughes G.M."/>
            <person name="Lavrichenko K."/>
            <person name="Devanna P."/>
            <person name="Winkler S."/>
            <person name="Jermiin L.S."/>
            <person name="Skirmuntt E.C."/>
            <person name="Katzourakis A."/>
            <person name="Burkitt-Gray L."/>
            <person name="Ray D.A."/>
            <person name="Sullivan K.A.M."/>
            <person name="Roscito J.G."/>
            <person name="Kirilenko B.M."/>
            <person name="Davalos L.M."/>
            <person name="Corthals A.P."/>
            <person name="Power M.L."/>
            <person name="Jones G."/>
            <person name="Ransome R.D."/>
            <person name="Dechmann D.K.N."/>
            <person name="Locatelli A.G."/>
            <person name="Puechmaille S.J."/>
            <person name="Fedrigo O."/>
            <person name="Jarvis E.D."/>
            <person name="Hiller M."/>
            <person name="Vernes S.C."/>
            <person name="Myers E.W."/>
            <person name="Teeling E.C."/>
        </authorList>
    </citation>
    <scope>NUCLEOTIDE SEQUENCE [LARGE SCALE GENOMIC DNA]</scope>
    <source>
        <strain evidence="21">MMolMol1</strain>
        <tissue evidence="21">Muscle</tissue>
    </source>
</reference>
<evidence type="ECO:0000256" key="2">
    <source>
        <dbReference type="ARBA" id="ARBA00004613"/>
    </source>
</evidence>
<dbReference type="GO" id="GO:0030296">
    <property type="term" value="F:protein tyrosine kinase activator activity"/>
    <property type="evidence" value="ECO:0007669"/>
    <property type="project" value="TreeGrafter"/>
</dbReference>
<dbReference type="GO" id="GO:0035556">
    <property type="term" value="P:intracellular signal transduction"/>
    <property type="evidence" value="ECO:0007669"/>
    <property type="project" value="TreeGrafter"/>
</dbReference>
<dbReference type="PROSITE" id="PS00022">
    <property type="entry name" value="EGF_1"/>
    <property type="match status" value="1"/>
</dbReference>
<feature type="domain" description="EGF-like" evidence="19">
    <location>
        <begin position="103"/>
        <end position="147"/>
    </location>
</feature>
<dbReference type="Pfam" id="PF00008">
    <property type="entry name" value="EGF"/>
    <property type="match status" value="1"/>
</dbReference>
<keyword evidence="10 18" id="KW-0472">Membrane</keyword>
<dbReference type="PRINTS" id="PR01089">
    <property type="entry name" value="NEUREGULIN"/>
</dbReference>
<organism evidence="21 22">
    <name type="scientific">Molossus molossus</name>
    <name type="common">Pallas' mastiff bat</name>
    <name type="synonym">Vespertilio molossus</name>
    <dbReference type="NCBI Taxonomy" id="27622"/>
    <lineage>
        <taxon>Eukaryota</taxon>
        <taxon>Metazoa</taxon>
        <taxon>Chordata</taxon>
        <taxon>Craniata</taxon>
        <taxon>Vertebrata</taxon>
        <taxon>Euteleostomi</taxon>
        <taxon>Mammalia</taxon>
        <taxon>Eutheria</taxon>
        <taxon>Laurasiatheria</taxon>
        <taxon>Chiroptera</taxon>
        <taxon>Yangochiroptera</taxon>
        <taxon>Molossidae</taxon>
        <taxon>Molossus</taxon>
    </lineage>
</organism>
<dbReference type="EMBL" id="JACASF010000009">
    <property type="protein sequence ID" value="KAF6460766.1"/>
    <property type="molecule type" value="Genomic_DNA"/>
</dbReference>
<dbReference type="GO" id="GO:0005615">
    <property type="term" value="C:extracellular space"/>
    <property type="evidence" value="ECO:0007669"/>
    <property type="project" value="UniProtKB-ARBA"/>
</dbReference>
<dbReference type="InterPro" id="IPR007110">
    <property type="entry name" value="Ig-like_dom"/>
</dbReference>
<name>A0A7J8GLC5_MOLMO</name>
<dbReference type="PANTHER" id="PTHR11100:SF7">
    <property type="entry name" value="PRO-NEUREGULIN-1, MEMBRANE-BOUND ISOFORM"/>
    <property type="match status" value="1"/>
</dbReference>
<feature type="domain" description="Ig-like" evidence="20">
    <location>
        <begin position="1"/>
        <end position="87"/>
    </location>
</feature>
<gene>
    <name evidence="21" type="ORF">HJG59_013286</name>
</gene>
<keyword evidence="9" id="KW-0339">Growth factor</keyword>
<dbReference type="PROSITE" id="PS50835">
    <property type="entry name" value="IG_LIKE"/>
    <property type="match status" value="1"/>
</dbReference>
<keyword evidence="5" id="KW-0964">Secreted</keyword>
<dbReference type="GO" id="GO:0030154">
    <property type="term" value="P:cell differentiation"/>
    <property type="evidence" value="ECO:0007669"/>
    <property type="project" value="TreeGrafter"/>
</dbReference>
<dbReference type="CDD" id="cd05895">
    <property type="entry name" value="Ig_Pro_neuregulin-1"/>
    <property type="match status" value="1"/>
</dbReference>
<evidence type="ECO:0000256" key="1">
    <source>
        <dbReference type="ARBA" id="ARBA00004251"/>
    </source>
</evidence>
<dbReference type="InterPro" id="IPR013783">
    <property type="entry name" value="Ig-like_fold"/>
</dbReference>
<evidence type="ECO:0000256" key="9">
    <source>
        <dbReference type="ARBA" id="ARBA00023030"/>
    </source>
</evidence>
<evidence type="ECO:0000256" key="7">
    <source>
        <dbReference type="ARBA" id="ARBA00022692"/>
    </source>
</evidence>
<comment type="subcellular location">
    <subcellularLocation>
        <location evidence="1">Cell membrane</location>
        <topology evidence="1">Single-pass type I membrane protein</topology>
    </subcellularLocation>
    <subcellularLocation>
        <location evidence="2">Secreted</location>
    </subcellularLocation>
</comment>
<feature type="region of interest" description="Disordered" evidence="17">
    <location>
        <begin position="448"/>
        <end position="507"/>
    </location>
</feature>
<dbReference type="GO" id="GO:0005886">
    <property type="term" value="C:plasma membrane"/>
    <property type="evidence" value="ECO:0007669"/>
    <property type="project" value="UniProtKB-SubCell"/>
</dbReference>
<dbReference type="InterPro" id="IPR013098">
    <property type="entry name" value="Ig_I-set"/>
</dbReference>
<accession>A0A7J8GLC5</accession>
<evidence type="ECO:0000256" key="12">
    <source>
        <dbReference type="ARBA" id="ARBA00023180"/>
    </source>
</evidence>
<evidence type="ECO:0000256" key="15">
    <source>
        <dbReference type="ARBA" id="ARBA00062162"/>
    </source>
</evidence>
<evidence type="ECO:0000256" key="11">
    <source>
        <dbReference type="ARBA" id="ARBA00023157"/>
    </source>
</evidence>
<feature type="compositionally biased region" description="Low complexity" evidence="17">
    <location>
        <begin position="487"/>
        <end position="498"/>
    </location>
</feature>
<evidence type="ECO:0000313" key="21">
    <source>
        <dbReference type="EMBL" id="KAF6460766.1"/>
    </source>
</evidence>
<dbReference type="GO" id="GO:0010646">
    <property type="term" value="P:regulation of cell communication"/>
    <property type="evidence" value="ECO:0007669"/>
    <property type="project" value="UniProtKB-ARBA"/>
</dbReference>
<keyword evidence="7 18" id="KW-0812">Transmembrane</keyword>
<comment type="similarity">
    <text evidence="3">Belongs to the neuregulin family.</text>
</comment>
<keyword evidence="6 16" id="KW-0245">EGF-like domain</keyword>
<dbReference type="InterPro" id="IPR036179">
    <property type="entry name" value="Ig-like_dom_sf"/>
</dbReference>
<keyword evidence="8 18" id="KW-1133">Transmembrane helix</keyword>
<evidence type="ECO:0000256" key="18">
    <source>
        <dbReference type="SAM" id="Phobius"/>
    </source>
</evidence>
<feature type="transmembrane region" description="Helical" evidence="18">
    <location>
        <begin position="168"/>
        <end position="190"/>
    </location>
</feature>
<feature type="disulfide bond" evidence="16">
    <location>
        <begin position="137"/>
        <end position="146"/>
    </location>
</feature>
<dbReference type="PROSITE" id="PS50026">
    <property type="entry name" value="EGF_3"/>
    <property type="match status" value="1"/>
</dbReference>
<dbReference type="Gene3D" id="2.10.25.10">
    <property type="entry name" value="Laminin"/>
    <property type="match status" value="1"/>
</dbReference>
<feature type="compositionally biased region" description="Gly residues" evidence="17">
    <location>
        <begin position="312"/>
        <end position="321"/>
    </location>
</feature>
<proteinExistence type="inferred from homology"/>
<keyword evidence="4" id="KW-1003">Cell membrane</keyword>
<evidence type="ECO:0000256" key="4">
    <source>
        <dbReference type="ARBA" id="ARBA00022475"/>
    </source>
</evidence>
<dbReference type="GO" id="GO:0023051">
    <property type="term" value="P:regulation of signaling"/>
    <property type="evidence" value="ECO:0007669"/>
    <property type="project" value="UniProtKB-ARBA"/>
</dbReference>
<evidence type="ECO:0000256" key="6">
    <source>
        <dbReference type="ARBA" id="ARBA00022536"/>
    </source>
</evidence>
<dbReference type="SUPFAM" id="SSF57196">
    <property type="entry name" value="EGF/Laminin"/>
    <property type="match status" value="1"/>
</dbReference>
<evidence type="ECO:0000256" key="3">
    <source>
        <dbReference type="ARBA" id="ARBA00008216"/>
    </source>
</evidence>
<dbReference type="SMART" id="SM00181">
    <property type="entry name" value="EGF"/>
    <property type="match status" value="1"/>
</dbReference>
<feature type="region of interest" description="Disordered" evidence="17">
    <location>
        <begin position="260"/>
        <end position="284"/>
    </location>
</feature>
<keyword evidence="12" id="KW-0325">Glycoprotein</keyword>
<dbReference type="AlphaFoldDB" id="A0A7J8GLC5"/>
<comment type="caution">
    <text evidence="16">Lacks conserved residue(s) required for the propagation of feature annotation.</text>
</comment>
<feature type="compositionally biased region" description="Basic residues" evidence="17">
    <location>
        <begin position="466"/>
        <end position="476"/>
    </location>
</feature>
<dbReference type="InterPro" id="IPR003599">
    <property type="entry name" value="Ig_sub"/>
</dbReference>
<evidence type="ECO:0000256" key="8">
    <source>
        <dbReference type="ARBA" id="ARBA00022989"/>
    </source>
</evidence>
<dbReference type="GO" id="GO:0048513">
    <property type="term" value="P:animal organ development"/>
    <property type="evidence" value="ECO:0007669"/>
    <property type="project" value="TreeGrafter"/>
</dbReference>
<feature type="compositionally biased region" description="Low complexity" evidence="17">
    <location>
        <begin position="260"/>
        <end position="279"/>
    </location>
</feature>
<dbReference type="SMART" id="SM00408">
    <property type="entry name" value="IGc2"/>
    <property type="match status" value="1"/>
</dbReference>
<dbReference type="GO" id="GO:0007399">
    <property type="term" value="P:nervous system development"/>
    <property type="evidence" value="ECO:0007669"/>
    <property type="project" value="InterPro"/>
</dbReference>
<dbReference type="Pfam" id="PF02158">
    <property type="entry name" value="Neuregulin"/>
    <property type="match status" value="1"/>
</dbReference>
<keyword evidence="22" id="KW-1185">Reference proteome</keyword>
<protein>
    <recommendedName>
        <fullName evidence="14">Pro-neuregulin-1, membrane-bound isoform</fullName>
    </recommendedName>
</protein>
<dbReference type="InterPro" id="IPR002154">
    <property type="entry name" value="Neuregulin_C"/>
</dbReference>
<comment type="caution">
    <text evidence="21">The sequence shown here is derived from an EMBL/GenBank/DDBJ whole genome shotgun (WGS) entry which is preliminary data.</text>
</comment>
<evidence type="ECO:0000256" key="5">
    <source>
        <dbReference type="ARBA" id="ARBA00022525"/>
    </source>
</evidence>
<evidence type="ECO:0000259" key="20">
    <source>
        <dbReference type="PROSITE" id="PS50835"/>
    </source>
</evidence>
<dbReference type="FunFam" id="2.10.25.10:FF:000073">
    <property type="entry name" value="Pro-neuregulin-1, membrane-bound isoform A"/>
    <property type="match status" value="1"/>
</dbReference>
<dbReference type="InterPro" id="IPR000742">
    <property type="entry name" value="EGF"/>
</dbReference>
<dbReference type="PANTHER" id="PTHR11100">
    <property type="entry name" value="HEREGULIN-NEUREGULIN FAMILY MEMBER"/>
    <property type="match status" value="1"/>
</dbReference>
<dbReference type="GO" id="GO:0051094">
    <property type="term" value="P:positive regulation of developmental process"/>
    <property type="evidence" value="ECO:0007669"/>
    <property type="project" value="UniProtKB-ARBA"/>
</dbReference>
<evidence type="ECO:0000256" key="17">
    <source>
        <dbReference type="SAM" id="MobiDB-lite"/>
    </source>
</evidence>
<sequence length="564" mass="62412">MKSQESAAGSKLVLRCETSSEYSSLRFKWFKNGNELNRKNKPQNIKIQKRPGKSELRINKASLADSGEYMCQVISKLGNDSASANITIVDSNATSTSTTGTSHLVKCAEKEKTFCVNGGECFMVKDLSNPSRYLCKCQPGFTGARCTENVPMKVQNQEKAEELYQKRVLTITGICIALLVVGIMCVVAYCKTKKQRKKLHDRLRQSLRSERNNMVNIANGPHHPNPPPENVQLVNQYVSKNVISSEHIVEREVETSFSTSHYTSTTHHSTTVTQTPSHSWSNGHTESIISESHSVIMMSSVENSRHSSPAGGPRGRLNGMGGPRECNSFLRHARETPDSYRDSPHSERYVSAMTTPARMSPVDFHTPSSPKSPPSEMSPPVSSTTASLPSMAVSPFVEEERPLLLVTPPRLREEYDRHPQQFDAFHHNPAHESRSLPPSPLRIVEDEEYETTQEYEPAQEPVKKLTNSRRAKRTKPNGHIASRLEMDSNTSAESSNSESETEDERVGEATPFLGAQNPLAAGLEAAPAFRLAEARTNPAGRFSAQEDLQARLSSVIANQDPIAV</sequence>
<dbReference type="Gene3D" id="2.60.40.10">
    <property type="entry name" value="Immunoglobulins"/>
    <property type="match status" value="1"/>
</dbReference>
<comment type="subunit">
    <text evidence="15">The cytoplasmic domain interacts with the LIM domain region of LIMK1. Forms a ternary complex with ERBB3 and ITGAV:ITGB3 or ITGA6:ITGB4. Interacts with NRDC and BACE1.</text>
</comment>
<evidence type="ECO:0000256" key="14">
    <source>
        <dbReference type="ARBA" id="ARBA00034341"/>
    </source>
</evidence>
<dbReference type="Proteomes" id="UP000550707">
    <property type="component" value="Unassembled WGS sequence"/>
</dbReference>
<dbReference type="FunFam" id="2.60.40.10:FF:000263">
    <property type="entry name" value="Pro-neuregulin-1, membrane-bound isoform"/>
    <property type="match status" value="1"/>
</dbReference>
<evidence type="ECO:0000256" key="16">
    <source>
        <dbReference type="PROSITE-ProRule" id="PRU00076"/>
    </source>
</evidence>
<feature type="region of interest" description="Disordered" evidence="17">
    <location>
        <begin position="354"/>
        <end position="387"/>
    </location>
</feature>
<dbReference type="SUPFAM" id="SSF48726">
    <property type="entry name" value="Immunoglobulin"/>
    <property type="match status" value="1"/>
</dbReference>
<dbReference type="GO" id="GO:0045499">
    <property type="term" value="F:chemorepellent activity"/>
    <property type="evidence" value="ECO:0007669"/>
    <property type="project" value="TreeGrafter"/>
</dbReference>
<evidence type="ECO:0000256" key="10">
    <source>
        <dbReference type="ARBA" id="ARBA00023136"/>
    </source>
</evidence>